<accession>A0ABX7SXN6</accession>
<name>A0ABX7SXN6_9FLAO</name>
<dbReference type="Pfam" id="PF09357">
    <property type="entry name" value="RteC"/>
    <property type="match status" value="1"/>
</dbReference>
<dbReference type="RefSeq" id="WP_207973078.1">
    <property type="nucleotide sequence ID" value="NZ_CP071795.1"/>
</dbReference>
<dbReference type="EMBL" id="CP071795">
    <property type="protein sequence ID" value="QTD38966.1"/>
    <property type="molecule type" value="Genomic_DNA"/>
</dbReference>
<proteinExistence type="predicted"/>
<protein>
    <submittedName>
        <fullName evidence="2">RteC domain-containing protein</fullName>
    </submittedName>
</protein>
<evidence type="ECO:0000256" key="1">
    <source>
        <dbReference type="SAM" id="Coils"/>
    </source>
</evidence>
<dbReference type="Proteomes" id="UP000663935">
    <property type="component" value="Chromosome"/>
</dbReference>
<evidence type="ECO:0000313" key="2">
    <source>
        <dbReference type="EMBL" id="QTD38966.1"/>
    </source>
</evidence>
<dbReference type="InterPro" id="IPR018534">
    <property type="entry name" value="Tet_reg_excision_RteC"/>
</dbReference>
<evidence type="ECO:0000313" key="3">
    <source>
        <dbReference type="Proteomes" id="UP000663935"/>
    </source>
</evidence>
<reference evidence="2 3" key="1">
    <citation type="submission" date="2021-03" db="EMBL/GenBank/DDBJ databases">
        <title>Complete genome of Polaribacter_sp.G4M1.</title>
        <authorList>
            <person name="Jeong S.W."/>
            <person name="Bae J.W."/>
        </authorList>
    </citation>
    <scope>NUCLEOTIDE SEQUENCE [LARGE SCALE GENOMIC DNA]</scope>
    <source>
        <strain evidence="2 3">G4M1</strain>
    </source>
</reference>
<organism evidence="2 3">
    <name type="scientific">Polaribacter batillariae</name>
    <dbReference type="NCBI Taxonomy" id="2808900"/>
    <lineage>
        <taxon>Bacteria</taxon>
        <taxon>Pseudomonadati</taxon>
        <taxon>Bacteroidota</taxon>
        <taxon>Flavobacteriia</taxon>
        <taxon>Flavobacteriales</taxon>
        <taxon>Flavobacteriaceae</taxon>
    </lineage>
</organism>
<feature type="coiled-coil region" evidence="1">
    <location>
        <begin position="1"/>
        <end position="28"/>
    </location>
</feature>
<sequence>MKKYEEKVKELENKLEILESENEDILKIAEEGIKITKKTLIEIRNAVIKKPFKSNLDEIKFFKTYKPQIYSKVIYYVTLFNIESKRPRSSNKSITKYLNNYIDKLQIYFKTLSRKVCKLKITGLNFS</sequence>
<keyword evidence="3" id="KW-1185">Reference proteome</keyword>
<gene>
    <name evidence="2" type="ORF">JL193_06855</name>
</gene>
<keyword evidence="1" id="KW-0175">Coiled coil</keyword>